<dbReference type="Gene3D" id="1.20.1250.20">
    <property type="entry name" value="MFS general substrate transporter like domains"/>
    <property type="match status" value="2"/>
</dbReference>
<keyword evidence="3 4" id="KW-0472">Membrane</keyword>
<protein>
    <submittedName>
        <fullName evidence="6">MFS transporter</fullName>
    </submittedName>
</protein>
<keyword evidence="7" id="KW-1185">Reference proteome</keyword>
<feature type="transmembrane region" description="Helical" evidence="4">
    <location>
        <begin position="42"/>
        <end position="63"/>
    </location>
</feature>
<feature type="transmembrane region" description="Helical" evidence="4">
    <location>
        <begin position="355"/>
        <end position="378"/>
    </location>
</feature>
<dbReference type="Proteomes" id="UP001594288">
    <property type="component" value="Unassembled WGS sequence"/>
</dbReference>
<name>A0ABV6YPW9_UNCEI</name>
<dbReference type="PANTHER" id="PTHR23526:SF1">
    <property type="entry name" value="MAJOR FACILITATOR SUPERFAMILY MFS_1"/>
    <property type="match status" value="1"/>
</dbReference>
<feature type="transmembrane region" description="Helical" evidence="4">
    <location>
        <begin position="231"/>
        <end position="250"/>
    </location>
</feature>
<accession>A0ABV6YPW9</accession>
<keyword evidence="2 4" id="KW-1133">Transmembrane helix</keyword>
<feature type="transmembrane region" description="Helical" evidence="4">
    <location>
        <begin position="104"/>
        <end position="132"/>
    </location>
</feature>
<sequence>MKYSRTFLLGVTNGVLFNLAEALIGGTTVLPLFISELTASKVLIGLSGTMGNAGWLMPQLVVANLIQHLKHKKPVYIWAGVVRIICIWAIALMVAFLVGSRAGLFLVLFFILYSIYTLSAGVAGIPFMDIVAKAVPSTRRGTFFGARLFFGGIAGALAGLFVRNVLATRSFPDNYTVLFLTASAVITVAIISFCLASEPEAVSRERRMPFRRFLLKGPFLLKNVRSYRWMLIVRIMLGVWGMGLPFYVIFARERLGFEVSSVGIFLSVQMVGMIISNVLWGALSNRVGNKIVIVLVSGVAVISPLVTLLSNIYPSLQGVFGFGIVFFFLGFTLSGIRLGYANYMLDVSPEAERPTYLGFMNTFIAPVLLLSSVGGFVIERTSYEVLFIAVIAAGIIALVFSVQLEEPRRAKA</sequence>
<feature type="transmembrane region" description="Helical" evidence="4">
    <location>
        <begin position="262"/>
        <end position="280"/>
    </location>
</feature>
<evidence type="ECO:0000256" key="4">
    <source>
        <dbReference type="SAM" id="Phobius"/>
    </source>
</evidence>
<feature type="transmembrane region" description="Helical" evidence="4">
    <location>
        <begin position="292"/>
        <end position="313"/>
    </location>
</feature>
<keyword evidence="1 4" id="KW-0812">Transmembrane</keyword>
<feature type="transmembrane region" description="Helical" evidence="4">
    <location>
        <begin position="175"/>
        <end position="197"/>
    </location>
</feature>
<dbReference type="InterPro" id="IPR020846">
    <property type="entry name" value="MFS_dom"/>
</dbReference>
<dbReference type="InterPro" id="IPR052528">
    <property type="entry name" value="Sugar_transport-like"/>
</dbReference>
<comment type="caution">
    <text evidence="6">The sequence shown here is derived from an EMBL/GenBank/DDBJ whole genome shotgun (WGS) entry which is preliminary data.</text>
</comment>
<evidence type="ECO:0000313" key="6">
    <source>
        <dbReference type="EMBL" id="MFC1800083.1"/>
    </source>
</evidence>
<dbReference type="EMBL" id="JBHPEI010000065">
    <property type="protein sequence ID" value="MFC1800083.1"/>
    <property type="molecule type" value="Genomic_DNA"/>
</dbReference>
<gene>
    <name evidence="6" type="ORF">ACFL2Z_04125</name>
</gene>
<dbReference type="SUPFAM" id="SSF103473">
    <property type="entry name" value="MFS general substrate transporter"/>
    <property type="match status" value="1"/>
</dbReference>
<feature type="transmembrane region" description="Helical" evidence="4">
    <location>
        <begin position="75"/>
        <end position="98"/>
    </location>
</feature>
<evidence type="ECO:0000256" key="3">
    <source>
        <dbReference type="ARBA" id="ARBA00023136"/>
    </source>
</evidence>
<proteinExistence type="predicted"/>
<dbReference type="InterPro" id="IPR036259">
    <property type="entry name" value="MFS_trans_sf"/>
</dbReference>
<organism evidence="6 7">
    <name type="scientific">Eiseniibacteriota bacterium</name>
    <dbReference type="NCBI Taxonomy" id="2212470"/>
    <lineage>
        <taxon>Bacteria</taxon>
        <taxon>Candidatus Eiseniibacteriota</taxon>
    </lineage>
</organism>
<reference evidence="6 7" key="1">
    <citation type="submission" date="2024-09" db="EMBL/GenBank/DDBJ databases">
        <authorList>
            <person name="D'Angelo T."/>
        </authorList>
    </citation>
    <scope>NUCLEOTIDE SEQUENCE [LARGE SCALE GENOMIC DNA]</scope>
    <source>
        <strain evidence="6">SAG AM-311-F02</strain>
    </source>
</reference>
<feature type="transmembrane region" description="Helical" evidence="4">
    <location>
        <begin position="144"/>
        <end position="163"/>
    </location>
</feature>
<dbReference type="PROSITE" id="PS50850">
    <property type="entry name" value="MFS"/>
    <property type="match status" value="1"/>
</dbReference>
<evidence type="ECO:0000256" key="1">
    <source>
        <dbReference type="ARBA" id="ARBA00022692"/>
    </source>
</evidence>
<feature type="transmembrane region" description="Helical" evidence="4">
    <location>
        <begin position="319"/>
        <end position="343"/>
    </location>
</feature>
<dbReference type="PANTHER" id="PTHR23526">
    <property type="entry name" value="INTEGRAL MEMBRANE TRANSPORT PROTEIN-RELATED"/>
    <property type="match status" value="1"/>
</dbReference>
<feature type="transmembrane region" description="Helical" evidence="4">
    <location>
        <begin position="384"/>
        <end position="404"/>
    </location>
</feature>
<feature type="domain" description="Major facilitator superfamily (MFS) profile" evidence="5">
    <location>
        <begin position="6"/>
        <end position="409"/>
    </location>
</feature>
<dbReference type="InterPro" id="IPR011701">
    <property type="entry name" value="MFS"/>
</dbReference>
<dbReference type="Pfam" id="PF07690">
    <property type="entry name" value="MFS_1"/>
    <property type="match status" value="1"/>
</dbReference>
<evidence type="ECO:0000256" key="2">
    <source>
        <dbReference type="ARBA" id="ARBA00022989"/>
    </source>
</evidence>
<evidence type="ECO:0000313" key="7">
    <source>
        <dbReference type="Proteomes" id="UP001594288"/>
    </source>
</evidence>
<evidence type="ECO:0000259" key="5">
    <source>
        <dbReference type="PROSITE" id="PS50850"/>
    </source>
</evidence>